<dbReference type="PANTHER" id="PTHR31438:SF1">
    <property type="entry name" value="LYSINE N-ACYLTRANSFERASE C17G9.06C-RELATED"/>
    <property type="match status" value="1"/>
</dbReference>
<reference evidence="3 4" key="1">
    <citation type="submission" date="2015-07" db="EMBL/GenBank/DDBJ databases">
        <title>Draft Genome Sequence of Malassezia furfur CBS1878 and Malassezia pachydermatis CBS1879.</title>
        <authorList>
            <person name="Triana S."/>
            <person name="Ohm R."/>
            <person name="Gonzalez A."/>
            <person name="DeCock H."/>
            <person name="Restrepo S."/>
            <person name="Celis A."/>
        </authorList>
    </citation>
    <scope>NUCLEOTIDE SEQUENCE [LARGE SCALE GENOMIC DNA]</scope>
    <source>
        <strain evidence="3 4">CBS 1879</strain>
    </source>
</reference>
<organism evidence="3 4">
    <name type="scientific">Malassezia pachydermatis</name>
    <dbReference type="NCBI Taxonomy" id="77020"/>
    <lineage>
        <taxon>Eukaryota</taxon>
        <taxon>Fungi</taxon>
        <taxon>Dikarya</taxon>
        <taxon>Basidiomycota</taxon>
        <taxon>Ustilaginomycotina</taxon>
        <taxon>Malasseziomycetes</taxon>
        <taxon>Malasseziales</taxon>
        <taxon>Malasseziaceae</taxon>
        <taxon>Malassezia</taxon>
    </lineage>
</organism>
<sequence>MSALLPRSPAPPVDVPPGASTLLVGANTHLAIHVSHEGAQDERTIHTIQLTLEKEGGAEALIDPAATMRVVAPCAAYTHPSQEPNDHSLSTRSKRMALVDMSAPHTLSAAQTWTWIYVLVTLWPDQEYFVWRRSSALDVETVLSCGLAIPHPDSLQTGSWAEQGDLLVPRAAFWQGAGPFVAGSWVPMLDRIGAVNAYPMLPMTYKHGAGPNGLLASTQHPLRPLKLGAWRTKETPDVPLYRRYIPALQQTLTFRLARASCKEDVDLLHKWHATERVNTGWRQDMPWEDHKKYLENQEASSDSVALIGEWDGEPFGYVEIYHVQESPLRNFFDAGAYDCGFHALVGEEKYRGPHRVRSWMGSVIHLLFLLDARTMRVVSEPRASNTKMVEYECLCGGHVEKLIDLPHKRAALVWIPRERFFQLCPMGPLNT</sequence>
<evidence type="ECO:0000313" key="4">
    <source>
        <dbReference type="Proteomes" id="UP000037751"/>
    </source>
</evidence>
<dbReference type="OrthoDB" id="4250781at2759"/>
<dbReference type="GO" id="GO:0019290">
    <property type="term" value="P:siderophore biosynthetic process"/>
    <property type="evidence" value="ECO:0007669"/>
    <property type="project" value="InterPro"/>
</dbReference>
<dbReference type="SUPFAM" id="SSF55729">
    <property type="entry name" value="Acyl-CoA N-acyltransferases (Nat)"/>
    <property type="match status" value="1"/>
</dbReference>
<comment type="caution">
    <text evidence="3">The sequence shown here is derived from an EMBL/GenBank/DDBJ whole genome shotgun (WGS) entry which is preliminary data.</text>
</comment>
<gene>
    <name evidence="3" type="ORF">Malapachy_3914</name>
</gene>
<dbReference type="Pfam" id="PF13523">
    <property type="entry name" value="Acetyltransf_8"/>
    <property type="match status" value="1"/>
</dbReference>
<dbReference type="InterPro" id="IPR019432">
    <property type="entry name" value="Acyltransferase_MbtK/IucB-like"/>
</dbReference>
<feature type="domain" description="Acyltransferase MbtK/IucB-like conserved" evidence="2">
    <location>
        <begin position="257"/>
        <end position="304"/>
    </location>
</feature>
<dbReference type="InterPro" id="IPR016181">
    <property type="entry name" value="Acyl_CoA_acyltransferase"/>
</dbReference>
<dbReference type="AlphaFoldDB" id="A0A0M9VP88"/>
<dbReference type="RefSeq" id="XP_017991757.1">
    <property type="nucleotide sequence ID" value="XM_018138373.1"/>
</dbReference>
<dbReference type="GeneID" id="28730249"/>
<evidence type="ECO:0000256" key="1">
    <source>
        <dbReference type="ARBA" id="ARBA00009893"/>
    </source>
</evidence>
<dbReference type="Proteomes" id="UP000037751">
    <property type="component" value="Unassembled WGS sequence"/>
</dbReference>
<comment type="similarity">
    <text evidence="1">Belongs to the lysine N-acyltransferase MbtK family.</text>
</comment>
<dbReference type="SMART" id="SM01006">
    <property type="entry name" value="AlcB"/>
    <property type="match status" value="1"/>
</dbReference>
<dbReference type="STRING" id="77020.A0A0M9VP88"/>
<evidence type="ECO:0000313" key="3">
    <source>
        <dbReference type="EMBL" id="KOS14125.1"/>
    </source>
</evidence>
<dbReference type="GO" id="GO:0016410">
    <property type="term" value="F:N-acyltransferase activity"/>
    <property type="evidence" value="ECO:0007669"/>
    <property type="project" value="TreeGrafter"/>
</dbReference>
<protein>
    <recommendedName>
        <fullName evidence="2">Acyltransferase MbtK/IucB-like conserved domain-containing protein</fullName>
    </recommendedName>
</protein>
<name>A0A0M9VP88_9BASI</name>
<evidence type="ECO:0000259" key="2">
    <source>
        <dbReference type="SMART" id="SM01006"/>
    </source>
</evidence>
<dbReference type="EMBL" id="LGAV01000004">
    <property type="protein sequence ID" value="KOS14125.1"/>
    <property type="molecule type" value="Genomic_DNA"/>
</dbReference>
<keyword evidence="4" id="KW-1185">Reference proteome</keyword>
<dbReference type="PANTHER" id="PTHR31438">
    <property type="entry name" value="LYSINE N-ACYLTRANSFERASE C17G9.06C-RELATED"/>
    <property type="match status" value="1"/>
</dbReference>
<accession>A0A0M9VP88</accession>
<proteinExistence type="inferred from homology"/>
<dbReference type="VEuPathDB" id="FungiDB:Malapachy_3914"/>
<dbReference type="Gene3D" id="3.40.630.30">
    <property type="match status" value="1"/>
</dbReference>